<evidence type="ECO:0000259" key="5">
    <source>
        <dbReference type="Pfam" id="PF00248"/>
    </source>
</evidence>
<evidence type="ECO:0000256" key="2">
    <source>
        <dbReference type="ARBA" id="ARBA00022857"/>
    </source>
</evidence>
<comment type="similarity">
    <text evidence="1">Belongs to the aldo/keto reductase family.</text>
</comment>
<dbReference type="PANTHER" id="PTHR43827:SF3">
    <property type="entry name" value="NADP-DEPENDENT OXIDOREDUCTASE DOMAIN-CONTAINING PROTEIN"/>
    <property type="match status" value="1"/>
</dbReference>
<evidence type="ECO:0000313" key="7">
    <source>
        <dbReference type="Proteomes" id="UP000559256"/>
    </source>
</evidence>
<comment type="caution">
    <text evidence="6">The sequence shown here is derived from an EMBL/GenBank/DDBJ whole genome shotgun (WGS) entry which is preliminary data.</text>
</comment>
<dbReference type="AlphaFoldDB" id="A0A8H5CRF2"/>
<keyword evidence="2" id="KW-0521">NADP</keyword>
<name>A0A8H5CRF2_9AGAR</name>
<proteinExistence type="inferred from homology"/>
<dbReference type="SUPFAM" id="SSF51430">
    <property type="entry name" value="NAD(P)-linked oxidoreductase"/>
    <property type="match status" value="1"/>
</dbReference>
<dbReference type="Pfam" id="PF00248">
    <property type="entry name" value="Aldo_ket_red"/>
    <property type="match status" value="2"/>
</dbReference>
<dbReference type="PANTHER" id="PTHR43827">
    <property type="entry name" value="2,5-DIKETO-D-GLUCONIC ACID REDUCTASE"/>
    <property type="match status" value="1"/>
</dbReference>
<accession>A0A8H5CRF2</accession>
<evidence type="ECO:0000313" key="6">
    <source>
        <dbReference type="EMBL" id="KAF5345277.1"/>
    </source>
</evidence>
<evidence type="ECO:0000256" key="4">
    <source>
        <dbReference type="PIRSR" id="PIRSR000097-3"/>
    </source>
</evidence>
<reference evidence="6 7" key="1">
    <citation type="journal article" date="2020" name="ISME J.">
        <title>Uncovering the hidden diversity of litter-decomposition mechanisms in mushroom-forming fungi.</title>
        <authorList>
            <person name="Floudas D."/>
            <person name="Bentzer J."/>
            <person name="Ahren D."/>
            <person name="Johansson T."/>
            <person name="Persson P."/>
            <person name="Tunlid A."/>
        </authorList>
    </citation>
    <scope>NUCLEOTIDE SEQUENCE [LARGE SCALE GENOMIC DNA]</scope>
    <source>
        <strain evidence="6 7">CBS 291.85</strain>
    </source>
</reference>
<organism evidence="6 7">
    <name type="scientific">Tetrapyrgos nigripes</name>
    <dbReference type="NCBI Taxonomy" id="182062"/>
    <lineage>
        <taxon>Eukaryota</taxon>
        <taxon>Fungi</taxon>
        <taxon>Dikarya</taxon>
        <taxon>Basidiomycota</taxon>
        <taxon>Agaricomycotina</taxon>
        <taxon>Agaricomycetes</taxon>
        <taxon>Agaricomycetidae</taxon>
        <taxon>Agaricales</taxon>
        <taxon>Marasmiineae</taxon>
        <taxon>Marasmiaceae</taxon>
        <taxon>Tetrapyrgos</taxon>
    </lineage>
</organism>
<dbReference type="CDD" id="cd19071">
    <property type="entry name" value="AKR_AKR1-5-like"/>
    <property type="match status" value="1"/>
</dbReference>
<evidence type="ECO:0000256" key="1">
    <source>
        <dbReference type="ARBA" id="ARBA00007905"/>
    </source>
</evidence>
<dbReference type="InterPro" id="IPR020471">
    <property type="entry name" value="AKR"/>
</dbReference>
<feature type="domain" description="NADP-dependent oxidoreductase" evidence="5">
    <location>
        <begin position="26"/>
        <end position="166"/>
    </location>
</feature>
<sequence>MKVNCNMQTAKFPHFPLNNGTSIPAVGLGCWMGNPGEDSRVYDMVLKAIKNGYRHFDTASCELCQIDNEKQVCQAIRDSGVPRDDIFLTTKLLSDKHDQVLEAFEESLSSLDCGYIDLYLMDWPMAYAPGQQGLWSQEALSVDVWPTFNDAWREMEKLVETGEPRKIHWCIQLFHPEPRNFLPENDLRRYCESKGIQMVAWSPLGQPCPDQPISLLPHPTTKSIASALHVSVGQILLSWSIQRGVVVIPKTENEVRMRDNISLLPLPERFLKEIDGIHKEEGMHRSLSYVHMMSDDREGKVFGWSYKQLGWNMKKGGVVKAGGSQIVLPRKSAQGQEYTS</sequence>
<feature type="domain" description="NADP-dependent oxidoreductase" evidence="5">
    <location>
        <begin position="182"/>
        <end position="277"/>
    </location>
</feature>
<dbReference type="PIRSF" id="PIRSF000097">
    <property type="entry name" value="AKR"/>
    <property type="match status" value="1"/>
</dbReference>
<feature type="site" description="Lowers pKa of active site Tyr" evidence="4">
    <location>
        <position position="91"/>
    </location>
</feature>
<dbReference type="PRINTS" id="PR00069">
    <property type="entry name" value="ALDKETRDTASE"/>
</dbReference>
<dbReference type="PROSITE" id="PS51257">
    <property type="entry name" value="PROKAR_LIPOPROTEIN"/>
    <property type="match status" value="1"/>
</dbReference>
<dbReference type="InterPro" id="IPR036812">
    <property type="entry name" value="NAD(P)_OxRdtase_dom_sf"/>
</dbReference>
<keyword evidence="3" id="KW-0560">Oxidoreductase</keyword>
<keyword evidence="7" id="KW-1185">Reference proteome</keyword>
<gene>
    <name evidence="6" type="ORF">D9758_008437</name>
</gene>
<dbReference type="Proteomes" id="UP000559256">
    <property type="component" value="Unassembled WGS sequence"/>
</dbReference>
<dbReference type="InterPro" id="IPR023210">
    <property type="entry name" value="NADP_OxRdtase_dom"/>
</dbReference>
<evidence type="ECO:0000256" key="3">
    <source>
        <dbReference type="ARBA" id="ARBA00023002"/>
    </source>
</evidence>
<dbReference type="EMBL" id="JAACJM010000113">
    <property type="protein sequence ID" value="KAF5345277.1"/>
    <property type="molecule type" value="Genomic_DNA"/>
</dbReference>
<dbReference type="Gene3D" id="3.20.20.100">
    <property type="entry name" value="NADP-dependent oxidoreductase domain"/>
    <property type="match status" value="1"/>
</dbReference>
<dbReference type="OrthoDB" id="5945798at2759"/>
<protein>
    <recommendedName>
        <fullName evidence="5">NADP-dependent oxidoreductase domain-containing protein</fullName>
    </recommendedName>
</protein>
<dbReference type="GO" id="GO:0016616">
    <property type="term" value="F:oxidoreductase activity, acting on the CH-OH group of donors, NAD or NADP as acceptor"/>
    <property type="evidence" value="ECO:0007669"/>
    <property type="project" value="UniProtKB-ARBA"/>
</dbReference>